<dbReference type="InterPro" id="IPR013611">
    <property type="entry name" value="Transp-assoc_OB_typ2"/>
</dbReference>
<evidence type="ECO:0000259" key="5">
    <source>
        <dbReference type="PROSITE" id="PS50893"/>
    </source>
</evidence>
<dbReference type="GO" id="GO:0043190">
    <property type="term" value="C:ATP-binding cassette (ABC) transporter complex"/>
    <property type="evidence" value="ECO:0007669"/>
    <property type="project" value="InterPro"/>
</dbReference>
<evidence type="ECO:0000256" key="1">
    <source>
        <dbReference type="ARBA" id="ARBA00022448"/>
    </source>
</evidence>
<dbReference type="InterPro" id="IPR003593">
    <property type="entry name" value="AAA+_ATPase"/>
</dbReference>
<dbReference type="Gene3D" id="3.40.50.300">
    <property type="entry name" value="P-loop containing nucleotide triphosphate hydrolases"/>
    <property type="match status" value="1"/>
</dbReference>
<dbReference type="PANTHER" id="PTHR42781">
    <property type="entry name" value="SPERMIDINE/PUTRESCINE IMPORT ATP-BINDING PROTEIN POTA"/>
    <property type="match status" value="1"/>
</dbReference>
<feature type="domain" description="ABC transporter" evidence="5">
    <location>
        <begin position="4"/>
        <end position="234"/>
    </location>
</feature>
<evidence type="ECO:0000313" key="6">
    <source>
        <dbReference type="EMBL" id="QHI97806.1"/>
    </source>
</evidence>
<accession>A0A857J257</accession>
<dbReference type="SMART" id="SM00382">
    <property type="entry name" value="AAA"/>
    <property type="match status" value="1"/>
</dbReference>
<keyword evidence="7" id="KW-1185">Reference proteome</keyword>
<evidence type="ECO:0000313" key="7">
    <source>
        <dbReference type="Proteomes" id="UP000464787"/>
    </source>
</evidence>
<dbReference type="GO" id="GO:0015847">
    <property type="term" value="P:putrescine transport"/>
    <property type="evidence" value="ECO:0007669"/>
    <property type="project" value="UniProtKB-ARBA"/>
</dbReference>
<dbReference type="AlphaFoldDB" id="A0A857J257"/>
<keyword evidence="1" id="KW-0813">Transport</keyword>
<dbReference type="Proteomes" id="UP000464787">
    <property type="component" value="Chromosome"/>
</dbReference>
<dbReference type="InterPro" id="IPR017871">
    <property type="entry name" value="ABC_transporter-like_CS"/>
</dbReference>
<dbReference type="InterPro" id="IPR050093">
    <property type="entry name" value="ABC_SmlMolc_Importer"/>
</dbReference>
<keyword evidence="3" id="KW-0547">Nucleotide-binding</keyword>
<reference evidence="6 7" key="1">
    <citation type="submission" date="2020-01" db="EMBL/GenBank/DDBJ databases">
        <title>Genome sequencing of strain KACC 21265.</title>
        <authorList>
            <person name="Heo J."/>
            <person name="Kim S.-J."/>
            <person name="Kim J.-S."/>
            <person name="Hong S.-B."/>
            <person name="Kwon S.-W."/>
        </authorList>
    </citation>
    <scope>NUCLEOTIDE SEQUENCE [LARGE SCALE GENOMIC DNA]</scope>
    <source>
        <strain evidence="6 7">KACC 21265</strain>
    </source>
</reference>
<dbReference type="InterPro" id="IPR027417">
    <property type="entry name" value="P-loop_NTPase"/>
</dbReference>
<proteinExistence type="predicted"/>
<keyword evidence="4 6" id="KW-0067">ATP-binding</keyword>
<dbReference type="InterPro" id="IPR008995">
    <property type="entry name" value="Mo/tungstate-bd_C_term_dom"/>
</dbReference>
<dbReference type="FunFam" id="3.40.50.300:FF:000133">
    <property type="entry name" value="Spermidine/putrescine import ATP-binding protein PotA"/>
    <property type="match status" value="1"/>
</dbReference>
<dbReference type="Pfam" id="PF08402">
    <property type="entry name" value="TOBE_2"/>
    <property type="match status" value="1"/>
</dbReference>
<dbReference type="InterPro" id="IPR003439">
    <property type="entry name" value="ABC_transporter-like_ATP-bd"/>
</dbReference>
<protein>
    <submittedName>
        <fullName evidence="6">ATP-binding cassette domain-containing protein</fullName>
    </submittedName>
</protein>
<gene>
    <name evidence="6" type="ORF">GT347_07255</name>
</gene>
<keyword evidence="2" id="KW-0472">Membrane</keyword>
<evidence type="ECO:0000256" key="4">
    <source>
        <dbReference type="ARBA" id="ARBA00022840"/>
    </source>
</evidence>
<dbReference type="RefSeq" id="WP_160551323.1">
    <property type="nucleotide sequence ID" value="NZ_CP047650.1"/>
</dbReference>
<dbReference type="GO" id="GO:0005524">
    <property type="term" value="F:ATP binding"/>
    <property type="evidence" value="ECO:0007669"/>
    <property type="project" value="UniProtKB-KW"/>
</dbReference>
<dbReference type="PROSITE" id="PS00211">
    <property type="entry name" value="ABC_TRANSPORTER_1"/>
    <property type="match status" value="1"/>
</dbReference>
<dbReference type="PANTHER" id="PTHR42781:SF4">
    <property type="entry name" value="SPERMIDINE_PUTRESCINE IMPORT ATP-BINDING PROTEIN POTA"/>
    <property type="match status" value="1"/>
</dbReference>
<dbReference type="EMBL" id="CP047650">
    <property type="protein sequence ID" value="QHI97806.1"/>
    <property type="molecule type" value="Genomic_DNA"/>
</dbReference>
<dbReference type="GO" id="GO:0022857">
    <property type="term" value="F:transmembrane transporter activity"/>
    <property type="evidence" value="ECO:0007669"/>
    <property type="project" value="InterPro"/>
</dbReference>
<organism evidence="6 7">
    <name type="scientific">Xylophilus rhododendri</name>
    <dbReference type="NCBI Taxonomy" id="2697032"/>
    <lineage>
        <taxon>Bacteria</taxon>
        <taxon>Pseudomonadati</taxon>
        <taxon>Pseudomonadota</taxon>
        <taxon>Betaproteobacteria</taxon>
        <taxon>Burkholderiales</taxon>
        <taxon>Xylophilus</taxon>
    </lineage>
</organism>
<dbReference type="SUPFAM" id="SSF52540">
    <property type="entry name" value="P-loop containing nucleoside triphosphate hydrolases"/>
    <property type="match status" value="1"/>
</dbReference>
<name>A0A857J257_9BURK</name>
<dbReference type="GO" id="GO:0016887">
    <property type="term" value="F:ATP hydrolysis activity"/>
    <property type="evidence" value="ECO:0007669"/>
    <property type="project" value="InterPro"/>
</dbReference>
<dbReference type="Pfam" id="PF00005">
    <property type="entry name" value="ABC_tran"/>
    <property type="match status" value="1"/>
</dbReference>
<dbReference type="PROSITE" id="PS50893">
    <property type="entry name" value="ABC_TRANSPORTER_2"/>
    <property type="match status" value="1"/>
</dbReference>
<dbReference type="KEGG" id="xyk:GT347_07255"/>
<keyword evidence="2" id="KW-1003">Cell membrane</keyword>
<evidence type="ECO:0000256" key="3">
    <source>
        <dbReference type="ARBA" id="ARBA00022741"/>
    </source>
</evidence>
<evidence type="ECO:0000256" key="2">
    <source>
        <dbReference type="ARBA" id="ARBA00022475"/>
    </source>
</evidence>
<sequence length="369" mass="38466">MSSLQLHGIVKRYGSQPVVDGLDMAIAAGEFVSLLGPSGCGKTTLLRIIAGLAPCDAGRVVVGDTDVTALAAHRRNIGVVFQSYALFPHLTVGENIAFGLRARGTPRGEVAAGVKAALASVQLQALGDRPISALSGGQQQRVAVARALATRPRLVLLDEPLSALDRKLRETMQIELRQMLRDAGMTAIFVTHDQDEALVMSDRIAVMNRGRIEQFDTPEAIYARPGTPFALNFVGLSAQLRGTVAGAEDGCWLVDTGSGTVRAPMACAPGLAPGAAVLVGVRPEMIALGAPATAQGRNRVVLAVAETVYRGANRLVYFDVPGSGAGPGRLPVEMPAHLGAAPRTGERLALDWAVEDTLIYAAGTTPAAA</sequence>
<dbReference type="SUPFAM" id="SSF50331">
    <property type="entry name" value="MOP-like"/>
    <property type="match status" value="1"/>
</dbReference>